<proteinExistence type="predicted"/>
<dbReference type="SUPFAM" id="SSF52172">
    <property type="entry name" value="CheY-like"/>
    <property type="match status" value="1"/>
</dbReference>
<organism evidence="5 6">
    <name type="scientific">Pseudomyxococcus hansupus</name>
    <dbReference type="NCBI Taxonomy" id="1297742"/>
    <lineage>
        <taxon>Bacteria</taxon>
        <taxon>Pseudomonadati</taxon>
        <taxon>Myxococcota</taxon>
        <taxon>Myxococcia</taxon>
        <taxon>Myxococcales</taxon>
        <taxon>Cystobacterineae</taxon>
        <taxon>Myxococcaceae</taxon>
        <taxon>Pseudomyxococcus</taxon>
    </lineage>
</organism>
<dbReference type="OrthoDB" id="5380080at2"/>
<dbReference type="Gene3D" id="3.40.50.2300">
    <property type="match status" value="1"/>
</dbReference>
<dbReference type="PANTHER" id="PTHR44591">
    <property type="entry name" value="STRESS RESPONSE REGULATOR PROTEIN 1"/>
    <property type="match status" value="1"/>
</dbReference>
<evidence type="ECO:0000256" key="1">
    <source>
        <dbReference type="ARBA" id="ARBA00022553"/>
    </source>
</evidence>
<dbReference type="PROSITE" id="PS50110">
    <property type="entry name" value="RESPONSE_REGULATORY"/>
    <property type="match status" value="1"/>
</dbReference>
<dbReference type="GO" id="GO:0006935">
    <property type="term" value="P:chemotaxis"/>
    <property type="evidence" value="ECO:0007669"/>
    <property type="project" value="InterPro"/>
</dbReference>
<name>A0A0H4X7W8_9BACT</name>
<evidence type="ECO:0000313" key="6">
    <source>
        <dbReference type="Proteomes" id="UP000009026"/>
    </source>
</evidence>
<dbReference type="AlphaFoldDB" id="A0A0H4X7W8"/>
<dbReference type="EMBL" id="CP012109">
    <property type="protein sequence ID" value="AKQ63952.1"/>
    <property type="molecule type" value="Genomic_DNA"/>
</dbReference>
<dbReference type="InterPro" id="IPR036061">
    <property type="entry name" value="CheW-like_dom_sf"/>
</dbReference>
<keyword evidence="1 2" id="KW-0597">Phosphoprotein</keyword>
<dbReference type="InterPro" id="IPR001789">
    <property type="entry name" value="Sig_transdc_resp-reg_receiver"/>
</dbReference>
<dbReference type="RefSeq" id="WP_002635863.1">
    <property type="nucleotide sequence ID" value="NZ_CP012109.1"/>
</dbReference>
<dbReference type="Proteomes" id="UP000009026">
    <property type="component" value="Chromosome"/>
</dbReference>
<reference evidence="5 6" key="1">
    <citation type="journal article" date="2016" name="PLoS ONE">
        <title>Complete Genome Sequence and Comparative Genomics of a Novel Myxobacterium Myxococcus hansupus.</title>
        <authorList>
            <person name="Sharma G."/>
            <person name="Narwani T."/>
            <person name="Subramanian S."/>
        </authorList>
    </citation>
    <scope>NUCLEOTIDE SEQUENCE [LARGE SCALE GENOMIC DNA]</scope>
    <source>
        <strain evidence="6">mixupus</strain>
    </source>
</reference>
<dbReference type="InterPro" id="IPR011006">
    <property type="entry name" value="CheY-like_superfamily"/>
</dbReference>
<dbReference type="SMART" id="SM00260">
    <property type="entry name" value="CheW"/>
    <property type="match status" value="1"/>
</dbReference>
<dbReference type="PANTHER" id="PTHR44591:SF3">
    <property type="entry name" value="RESPONSE REGULATORY DOMAIN-CONTAINING PROTEIN"/>
    <property type="match status" value="1"/>
</dbReference>
<dbReference type="PATRIC" id="fig|1297742.4.peg.879"/>
<dbReference type="eggNOG" id="COG0835">
    <property type="taxonomic scope" value="Bacteria"/>
</dbReference>
<sequence>MSLPSLLLVDDSDAILALERAILSGHYTIHTASNGREALEKVGRLQPAAVLLDLSMPEMDGDEVLQRMKADPATAGIPVIIISSEKSRAEACLGLGAETFLAKPFRADELLQAVGEAMASARQRARTGSLLALRLTVGDLEFAIPLDAVREVLLQPATRPLPTGPSYLREYVEVRGSSLCVLDVACRLGVEHKLSRVERMLVVIESEGVALALAVDTVKDPEEYASEDIDRRERLGGADHGPLREGLIGMLRQAGRSLPILDPRVFISRGLLRELPSMLEAAEARRSA</sequence>
<evidence type="ECO:0000259" key="3">
    <source>
        <dbReference type="PROSITE" id="PS50110"/>
    </source>
</evidence>
<dbReference type="KEGG" id="mym:A176_000864"/>
<feature type="domain" description="Response regulatory" evidence="3">
    <location>
        <begin position="5"/>
        <end position="118"/>
    </location>
</feature>
<accession>A0A0H4X7W8</accession>
<keyword evidence="6" id="KW-1185">Reference proteome</keyword>
<feature type="domain" description="CheW-like" evidence="4">
    <location>
        <begin position="129"/>
        <end position="272"/>
    </location>
</feature>
<evidence type="ECO:0000256" key="2">
    <source>
        <dbReference type="PROSITE-ProRule" id="PRU00169"/>
    </source>
</evidence>
<dbReference type="eggNOG" id="COG0745">
    <property type="taxonomic scope" value="Bacteria"/>
</dbReference>
<evidence type="ECO:0000313" key="5">
    <source>
        <dbReference type="EMBL" id="AKQ63952.1"/>
    </source>
</evidence>
<dbReference type="InterPro" id="IPR002545">
    <property type="entry name" value="CheW-lke_dom"/>
</dbReference>
<dbReference type="Pfam" id="PF00072">
    <property type="entry name" value="Response_reg"/>
    <property type="match status" value="1"/>
</dbReference>
<feature type="modified residue" description="4-aspartylphosphate" evidence="2">
    <location>
        <position position="53"/>
    </location>
</feature>
<dbReference type="SMART" id="SM00448">
    <property type="entry name" value="REC"/>
    <property type="match status" value="1"/>
</dbReference>
<dbReference type="Gene3D" id="2.30.30.40">
    <property type="entry name" value="SH3 Domains"/>
    <property type="match status" value="1"/>
</dbReference>
<dbReference type="Pfam" id="PF01584">
    <property type="entry name" value="CheW"/>
    <property type="match status" value="1"/>
</dbReference>
<gene>
    <name evidence="5" type="ORF">A176_000864</name>
</gene>
<protein>
    <submittedName>
        <fullName evidence="5">Putative response regulator/chemotaxis protein CheW</fullName>
    </submittedName>
</protein>
<evidence type="ECO:0000259" key="4">
    <source>
        <dbReference type="PROSITE" id="PS50851"/>
    </source>
</evidence>
<dbReference type="SUPFAM" id="SSF50341">
    <property type="entry name" value="CheW-like"/>
    <property type="match status" value="1"/>
</dbReference>
<dbReference type="GO" id="GO:0000160">
    <property type="term" value="P:phosphorelay signal transduction system"/>
    <property type="evidence" value="ECO:0007669"/>
    <property type="project" value="InterPro"/>
</dbReference>
<dbReference type="STRING" id="1297742.A176_000864"/>
<dbReference type="Gene3D" id="2.40.50.180">
    <property type="entry name" value="CheA-289, Domain 4"/>
    <property type="match status" value="1"/>
</dbReference>
<dbReference type="InterPro" id="IPR050595">
    <property type="entry name" value="Bact_response_regulator"/>
</dbReference>
<dbReference type="PROSITE" id="PS50851">
    <property type="entry name" value="CHEW"/>
    <property type="match status" value="1"/>
</dbReference>